<keyword evidence="2" id="KW-0732">Signal</keyword>
<proteinExistence type="predicted"/>
<keyword evidence="1" id="KW-0812">Transmembrane</keyword>
<keyword evidence="5" id="KW-1185">Reference proteome</keyword>
<name>A0A1G8D584_9SPHI</name>
<evidence type="ECO:0000256" key="1">
    <source>
        <dbReference type="SAM" id="Phobius"/>
    </source>
</evidence>
<feature type="chain" id="PRO_5011655277" description="Conjugative transposon TraJ C-terminal domain-containing protein" evidence="2">
    <location>
        <begin position="25"/>
        <end position="388"/>
    </location>
</feature>
<evidence type="ECO:0000313" key="5">
    <source>
        <dbReference type="Proteomes" id="UP000199643"/>
    </source>
</evidence>
<dbReference type="AlphaFoldDB" id="A0A1G8D584"/>
<feature type="transmembrane region" description="Helical" evidence="1">
    <location>
        <begin position="61"/>
        <end position="86"/>
    </location>
</feature>
<feature type="transmembrane region" description="Helical" evidence="1">
    <location>
        <begin position="107"/>
        <end position="125"/>
    </location>
</feature>
<reference evidence="5" key="1">
    <citation type="submission" date="2016-10" db="EMBL/GenBank/DDBJ databases">
        <authorList>
            <person name="Varghese N."/>
            <person name="Submissions S."/>
        </authorList>
    </citation>
    <scope>NUCLEOTIDE SEQUENCE [LARGE SCALE GENOMIC DNA]</scope>
    <source>
        <strain evidence="5">DSM 17933</strain>
    </source>
</reference>
<dbReference type="InterPro" id="IPR012424">
    <property type="entry name" value="Conjugative_transposon_TraJ_C"/>
</dbReference>
<feature type="domain" description="Conjugative transposon TraJ C-terminal" evidence="3">
    <location>
        <begin position="67"/>
        <end position="372"/>
    </location>
</feature>
<evidence type="ECO:0000256" key="2">
    <source>
        <dbReference type="SAM" id="SignalP"/>
    </source>
</evidence>
<keyword evidence="1" id="KW-1133">Transmembrane helix</keyword>
<feature type="signal peptide" evidence="2">
    <location>
        <begin position="1"/>
        <end position="24"/>
    </location>
</feature>
<gene>
    <name evidence="4" type="ORF">SAMN05421827_1285</name>
</gene>
<dbReference type="STRING" id="405671.SAMN05421827_1285"/>
<evidence type="ECO:0000259" key="3">
    <source>
        <dbReference type="Pfam" id="PF07863"/>
    </source>
</evidence>
<evidence type="ECO:0000313" key="4">
    <source>
        <dbReference type="EMBL" id="SDH52674.1"/>
    </source>
</evidence>
<dbReference type="EMBL" id="FNCH01000028">
    <property type="protein sequence ID" value="SDH52674.1"/>
    <property type="molecule type" value="Genomic_DNA"/>
</dbReference>
<feature type="transmembrane region" description="Helical" evidence="1">
    <location>
        <begin position="243"/>
        <end position="265"/>
    </location>
</feature>
<dbReference type="Pfam" id="PF07863">
    <property type="entry name" value="CtnDOT_TraJ"/>
    <property type="match status" value="1"/>
</dbReference>
<feature type="transmembrane region" description="Helical" evidence="1">
    <location>
        <begin position="213"/>
        <end position="231"/>
    </location>
</feature>
<feature type="transmembrane region" description="Helical" evidence="1">
    <location>
        <begin position="322"/>
        <end position="347"/>
    </location>
</feature>
<dbReference type="RefSeq" id="WP_244155729.1">
    <property type="nucleotide sequence ID" value="NZ_FNCH01000028.1"/>
</dbReference>
<sequence length="388" mass="42937">MNKKHVILLILIVGIMFTSLSVSAQTPVGNDQYKDAVSFLQGNGVYDRPVMKFFEGMRDYAFGNFAAFIYDAQGLACIFMLMFFSIKSYEMMSGDKQLEVMPLLRPFGLMMVIMWWGVFCRVLAYPTDLVAAKAEAMFGEQQDEINNMRFERAALMIQVADQLMTFQAKTEIAADEAKETNQGVGKQIVESVKGFFADNIYNPIVEMKIRMQTSLQLLVTQALELIALWILRICVYVVFMLQIIYSTILVILGPFSVAVSVLPAYRDAFSTWVARFVSVNLYVGVAYLILYVVGMLQQYAMSVEIEKYKSLVNGSGDAMEKMAWLAGNGVLSFGLVIVAFFVGAIAITTVPSISTWIISTSGISSAASTAARTGSQVGRMASAAVFKK</sequence>
<protein>
    <recommendedName>
        <fullName evidence="3">Conjugative transposon TraJ C-terminal domain-containing protein</fullName>
    </recommendedName>
</protein>
<organism evidence="4 5">
    <name type="scientific">Pedobacter terrae</name>
    <dbReference type="NCBI Taxonomy" id="405671"/>
    <lineage>
        <taxon>Bacteria</taxon>
        <taxon>Pseudomonadati</taxon>
        <taxon>Bacteroidota</taxon>
        <taxon>Sphingobacteriia</taxon>
        <taxon>Sphingobacteriales</taxon>
        <taxon>Sphingobacteriaceae</taxon>
        <taxon>Pedobacter</taxon>
    </lineage>
</organism>
<accession>A0A1G8D584</accession>
<dbReference type="Proteomes" id="UP000199643">
    <property type="component" value="Unassembled WGS sequence"/>
</dbReference>
<feature type="transmembrane region" description="Helical" evidence="1">
    <location>
        <begin position="277"/>
        <end position="301"/>
    </location>
</feature>
<keyword evidence="1" id="KW-0472">Membrane</keyword>